<evidence type="ECO:0000256" key="4">
    <source>
        <dbReference type="PROSITE-ProRule" id="PRU00134"/>
    </source>
</evidence>
<evidence type="ECO:0000313" key="7">
    <source>
        <dbReference type="Proteomes" id="UP000521943"/>
    </source>
</evidence>
<sequence length="688" mass="78039">MATTTHQPPTRGTWTVRKNFHYLATQSLPTNRAMRKEAEYVPAYWLHVWPERNLEPWRVILDTLRTSIPTCKMLQDSETSAVTVANDTRAALYQAELVLNAFARLRGTNISGAEAFIDSHFNMLLDCWNDVLKWLLYLMLNTPTASDPLAIFTSVRAFAAMICYPGWSHLQEELLDKPQTIDYLYLVLYQKDPDSGLYWYIPQAVYRPGCVINESLRRCLNWESTTGLLVSRFKAMRSDTRAKVVQSLCDRPKRMVSGNIRGRRGIATQAGADVATLCLVVYNLGLDPDISKKVRRTMCYNVAHSLSVMVADGAESSGKLGQPSACDNVVTSILILTGYQRIPPTPILVMPHSHHRIRALVRANAVSTVFECFMRLIKKGAHQGDVAEVALRQFLANMSDSEVYRAVLRDLTEKEDKLEEYIREVGSRASIAEQYKRGLGLARLAFEVTPQANVRYNLCANNKHPESSTGEEDIRKLRQCSDCLSVAYCSEQCRTEDWARFHSYECKLLAHTKGSEAGAASYSYVPQSVRRDQLRFLECIINSSSPDVPDEYDDVVRPTHIMVDFRGELGNVDSMDSFAPIQFGPHPQGEVHLHCPGAFQRRVAQYSSDARAEPERYMCAEGIFVYDWQWSTHVFAKLQYSPEAPEETRYRIMESVFVLKPWVECHMSGCTHVTGDGLRHYHGDINRD</sequence>
<organism evidence="6 7">
    <name type="scientific">Ephemerocybe angulata</name>
    <dbReference type="NCBI Taxonomy" id="980116"/>
    <lineage>
        <taxon>Eukaryota</taxon>
        <taxon>Fungi</taxon>
        <taxon>Dikarya</taxon>
        <taxon>Basidiomycota</taxon>
        <taxon>Agaricomycotina</taxon>
        <taxon>Agaricomycetes</taxon>
        <taxon>Agaricomycetidae</taxon>
        <taxon>Agaricales</taxon>
        <taxon>Agaricineae</taxon>
        <taxon>Psathyrellaceae</taxon>
        <taxon>Ephemerocybe</taxon>
    </lineage>
</organism>
<dbReference type="OrthoDB" id="3078909at2759"/>
<proteinExistence type="predicted"/>
<dbReference type="EMBL" id="JACGCI010000004">
    <property type="protein sequence ID" value="KAF6764531.1"/>
    <property type="molecule type" value="Genomic_DNA"/>
</dbReference>
<dbReference type="PROSITE" id="PS50865">
    <property type="entry name" value="ZF_MYND_2"/>
    <property type="match status" value="1"/>
</dbReference>
<accession>A0A8H6IFE4</accession>
<evidence type="ECO:0000259" key="5">
    <source>
        <dbReference type="PROSITE" id="PS50865"/>
    </source>
</evidence>
<dbReference type="AlphaFoldDB" id="A0A8H6IFE4"/>
<dbReference type="SUPFAM" id="SSF144232">
    <property type="entry name" value="HIT/MYND zinc finger-like"/>
    <property type="match status" value="1"/>
</dbReference>
<dbReference type="Proteomes" id="UP000521943">
    <property type="component" value="Unassembled WGS sequence"/>
</dbReference>
<dbReference type="GO" id="GO:0008270">
    <property type="term" value="F:zinc ion binding"/>
    <property type="evidence" value="ECO:0007669"/>
    <property type="project" value="UniProtKB-KW"/>
</dbReference>
<keyword evidence="3" id="KW-0862">Zinc</keyword>
<dbReference type="Gene3D" id="6.10.140.2220">
    <property type="match status" value="1"/>
</dbReference>
<feature type="domain" description="MYND-type" evidence="5">
    <location>
        <begin position="459"/>
        <end position="506"/>
    </location>
</feature>
<dbReference type="InterPro" id="IPR002893">
    <property type="entry name" value="Znf_MYND"/>
</dbReference>
<name>A0A8H6IFE4_9AGAR</name>
<evidence type="ECO:0000313" key="6">
    <source>
        <dbReference type="EMBL" id="KAF6764531.1"/>
    </source>
</evidence>
<dbReference type="Pfam" id="PF01753">
    <property type="entry name" value="zf-MYND"/>
    <property type="match status" value="1"/>
</dbReference>
<keyword evidence="2 4" id="KW-0863">Zinc-finger</keyword>
<gene>
    <name evidence="6" type="ORF">DFP72DRAFT_872096</name>
</gene>
<evidence type="ECO:0000256" key="2">
    <source>
        <dbReference type="ARBA" id="ARBA00022771"/>
    </source>
</evidence>
<evidence type="ECO:0000256" key="3">
    <source>
        <dbReference type="ARBA" id="ARBA00022833"/>
    </source>
</evidence>
<reference evidence="6 7" key="1">
    <citation type="submission" date="2020-07" db="EMBL/GenBank/DDBJ databases">
        <title>Comparative genomics of pyrophilous fungi reveals a link between fire events and developmental genes.</title>
        <authorList>
            <consortium name="DOE Joint Genome Institute"/>
            <person name="Steindorff A.S."/>
            <person name="Carver A."/>
            <person name="Calhoun S."/>
            <person name="Stillman K."/>
            <person name="Liu H."/>
            <person name="Lipzen A."/>
            <person name="Pangilinan J."/>
            <person name="Labutti K."/>
            <person name="Bruns T.D."/>
            <person name="Grigoriev I.V."/>
        </authorList>
    </citation>
    <scope>NUCLEOTIDE SEQUENCE [LARGE SCALE GENOMIC DNA]</scope>
    <source>
        <strain evidence="6 7">CBS 144469</strain>
    </source>
</reference>
<keyword evidence="1" id="KW-0479">Metal-binding</keyword>
<evidence type="ECO:0000256" key="1">
    <source>
        <dbReference type="ARBA" id="ARBA00022723"/>
    </source>
</evidence>
<comment type="caution">
    <text evidence="6">The sequence shown here is derived from an EMBL/GenBank/DDBJ whole genome shotgun (WGS) entry which is preliminary data.</text>
</comment>
<keyword evidence="7" id="KW-1185">Reference proteome</keyword>
<protein>
    <recommendedName>
        <fullName evidence="5">MYND-type domain-containing protein</fullName>
    </recommendedName>
</protein>